<reference evidence="2" key="1">
    <citation type="submission" date="2022-11" db="EMBL/GenBank/DDBJ databases">
        <title>Centuries of genome instability and evolution in soft-shell clam transmissible cancer (bioRxiv).</title>
        <authorList>
            <person name="Hart S.F.M."/>
            <person name="Yonemitsu M.A."/>
            <person name="Giersch R.M."/>
            <person name="Beal B.F."/>
            <person name="Arriagada G."/>
            <person name="Davis B.W."/>
            <person name="Ostrander E.A."/>
            <person name="Goff S.P."/>
            <person name="Metzger M.J."/>
        </authorList>
    </citation>
    <scope>NUCLEOTIDE SEQUENCE</scope>
    <source>
        <strain evidence="2">MELC-2E11</strain>
        <tissue evidence="2">Siphon/mantle</tissue>
    </source>
</reference>
<accession>A0ABY7EYY0</accession>
<proteinExistence type="predicted"/>
<dbReference type="InterPro" id="IPR019169">
    <property type="entry name" value="Transmembrane_26"/>
</dbReference>
<evidence type="ECO:0000256" key="1">
    <source>
        <dbReference type="SAM" id="Phobius"/>
    </source>
</evidence>
<feature type="transmembrane region" description="Helical" evidence="1">
    <location>
        <begin position="133"/>
        <end position="155"/>
    </location>
</feature>
<dbReference type="PANTHER" id="PTHR22168:SF8">
    <property type="entry name" value="TRANSMEMBRANE PROTEIN 26"/>
    <property type="match status" value="1"/>
</dbReference>
<keyword evidence="1" id="KW-1133">Transmembrane helix</keyword>
<organism evidence="2 3">
    <name type="scientific">Mya arenaria</name>
    <name type="common">Soft-shell clam</name>
    <dbReference type="NCBI Taxonomy" id="6604"/>
    <lineage>
        <taxon>Eukaryota</taxon>
        <taxon>Metazoa</taxon>
        <taxon>Spiralia</taxon>
        <taxon>Lophotrochozoa</taxon>
        <taxon>Mollusca</taxon>
        <taxon>Bivalvia</taxon>
        <taxon>Autobranchia</taxon>
        <taxon>Heteroconchia</taxon>
        <taxon>Euheterodonta</taxon>
        <taxon>Imparidentia</taxon>
        <taxon>Neoheterodontei</taxon>
        <taxon>Myida</taxon>
        <taxon>Myoidea</taxon>
        <taxon>Myidae</taxon>
        <taxon>Mya</taxon>
    </lineage>
</organism>
<feature type="non-terminal residue" evidence="2">
    <location>
        <position position="1"/>
    </location>
</feature>
<protein>
    <submittedName>
        <fullName evidence="2">TMM26-like protein</fullName>
    </submittedName>
</protein>
<evidence type="ECO:0000313" key="3">
    <source>
        <dbReference type="Proteomes" id="UP001164746"/>
    </source>
</evidence>
<dbReference type="EMBL" id="CP111020">
    <property type="protein sequence ID" value="WAR14184.1"/>
    <property type="molecule type" value="Genomic_DNA"/>
</dbReference>
<gene>
    <name evidence="2" type="ORF">MAR_004289</name>
</gene>
<feature type="transmembrane region" description="Helical" evidence="1">
    <location>
        <begin position="215"/>
        <end position="234"/>
    </location>
</feature>
<dbReference type="PANTHER" id="PTHR22168">
    <property type="entry name" value="TMEM26 PROTEIN"/>
    <property type="match status" value="1"/>
</dbReference>
<keyword evidence="1" id="KW-0812">Transmembrane</keyword>
<evidence type="ECO:0000313" key="2">
    <source>
        <dbReference type="EMBL" id="WAR14184.1"/>
    </source>
</evidence>
<dbReference type="Pfam" id="PF09772">
    <property type="entry name" value="Tmem26"/>
    <property type="match status" value="1"/>
</dbReference>
<sequence length="377" mass="43071">MGYNGMISVVPAIWFLELNEIDKRIAARASTLNATNLTIETSGKNDTKESLNLNLEDLGLSISIPLAISADLWLRVLEQFLLLMLIVGRWILPKGSISHDQLSQLLLVYVGTAADIVEFYEAFSEEQVKYNRLLCYIILGIWTVSLLQFTMVLTATRARRDQIGLPMQRPEENTDGCCNTELFGILTSIALQDLPFLCVRLILIFKYRVVSYTNMFFTSKNSLVIILLLYRLIVVQSEARKRKKKHRQSLTSMMSQMNDFTANGESKHLRHIRNNNRSKSTPNVHQAIDNSLPRHLRKKAMLQVQNKHSASTTTIPSSCQCHENDHRTKDNIVNAFTEQSDRLDSLTMRSAGQKYQGTLNVCRCKYEKKRSMFESVM</sequence>
<name>A0ABY7EYY0_MYAAR</name>
<dbReference type="Proteomes" id="UP001164746">
    <property type="component" value="Chromosome 9"/>
</dbReference>
<keyword evidence="1" id="KW-0472">Membrane</keyword>
<keyword evidence="3" id="KW-1185">Reference proteome</keyword>